<evidence type="ECO:0000256" key="4">
    <source>
        <dbReference type="ARBA" id="ARBA00022722"/>
    </source>
</evidence>
<dbReference type="CDD" id="cd18030">
    <property type="entry name" value="DEXHc_RE_I_HsdR"/>
    <property type="match status" value="1"/>
</dbReference>
<dbReference type="Proteomes" id="UP001320168">
    <property type="component" value="Unassembled WGS sequence"/>
</dbReference>
<evidence type="ECO:0000256" key="5">
    <source>
        <dbReference type="ARBA" id="ARBA00022741"/>
    </source>
</evidence>
<evidence type="ECO:0000313" key="13">
    <source>
        <dbReference type="EMBL" id="MCE8004414.1"/>
    </source>
</evidence>
<keyword evidence="8" id="KW-0378">Hydrolase</keyword>
<keyword evidence="5" id="KW-0547">Nucleotide-binding</keyword>
<reference evidence="13 14" key="1">
    <citation type="journal article" date="2021" name="Front. Microbiol.">
        <title>Aerobic Denitrification and Heterotrophic Sulfur Oxidation in the Genus Halomonas Revealed by Six Novel Species Characterizations and Genome-Based Analysis.</title>
        <authorList>
            <person name="Wang L."/>
            <person name="Shao Z."/>
        </authorList>
    </citation>
    <scope>NUCLEOTIDE SEQUENCE [LARGE SCALE GENOMIC DNA]</scope>
    <source>
        <strain evidence="13 14">MCCC 1A11081</strain>
    </source>
</reference>
<evidence type="ECO:0000256" key="1">
    <source>
        <dbReference type="ARBA" id="ARBA00000851"/>
    </source>
</evidence>
<dbReference type="Gene3D" id="3.40.50.300">
    <property type="entry name" value="P-loop containing nucleotide triphosphate hydrolases"/>
    <property type="match status" value="2"/>
</dbReference>
<dbReference type="Pfam" id="PF22679">
    <property type="entry name" value="T1R_D3-like"/>
    <property type="match status" value="1"/>
</dbReference>
<evidence type="ECO:0000256" key="2">
    <source>
        <dbReference type="ARBA" id="ARBA00008598"/>
    </source>
</evidence>
<feature type="domain" description="Helicase ATP-binding" evidence="12">
    <location>
        <begin position="317"/>
        <end position="505"/>
    </location>
</feature>
<dbReference type="InterPro" id="IPR055180">
    <property type="entry name" value="HsdR_RecA-like_helicase_dom_2"/>
</dbReference>
<dbReference type="RefSeq" id="WP_234271020.1">
    <property type="nucleotide sequence ID" value="NZ_JABFTX010000003.1"/>
</dbReference>
<dbReference type="PANTHER" id="PTHR30195">
    <property type="entry name" value="TYPE I SITE-SPECIFIC DEOXYRIBONUCLEASE PROTEIN SUBUNIT M AND R"/>
    <property type="match status" value="1"/>
</dbReference>
<comment type="similarity">
    <text evidence="2">Belongs to the HsdR family.</text>
</comment>
<dbReference type="CDD" id="cd22332">
    <property type="entry name" value="HsdR_N"/>
    <property type="match status" value="1"/>
</dbReference>
<gene>
    <name evidence="13" type="ORF">HOP53_16420</name>
</gene>
<dbReference type="InterPro" id="IPR007409">
    <property type="entry name" value="Restrct_endonuc_type1_HsdR_N"/>
</dbReference>
<dbReference type="SUPFAM" id="SSF52540">
    <property type="entry name" value="P-loop containing nucleoside triphosphate hydrolases"/>
    <property type="match status" value="2"/>
</dbReference>
<feature type="compositionally biased region" description="Basic and acidic residues" evidence="11">
    <location>
        <begin position="425"/>
        <end position="441"/>
    </location>
</feature>
<dbReference type="InterPro" id="IPR027417">
    <property type="entry name" value="P-loop_NTPase"/>
</dbReference>
<evidence type="ECO:0000259" key="12">
    <source>
        <dbReference type="PROSITE" id="PS51192"/>
    </source>
</evidence>
<dbReference type="InterPro" id="IPR040980">
    <property type="entry name" value="SWI2_SNF2"/>
</dbReference>
<sequence length="1123" mass="125561">MAGPEYTEVEKPFIDQLVGQGWEFLAGSVDDPGATHRESFAQVVMEPLLRERLRRINLRDGEPWLDEARLDQAVAAITRLPASKVLEANQQATELLMNGLPVEGLGGWDGGRGQTLRYIDWEEPANNVFTVVNQFKVKCPPGHDGAKGHVIPDLVLFVNGIPLVVVECKSRSVPEGISQAVDQLRRYHDQRFLEGEVGEHEGAPALFATSQFLVASNFDEARVGTIGARFAHYLSWKTVAPMREAEVAIVLGMADLSAQQRLIAGMLTRANLLDIVRHYTLFMNVGGQTIKLVCRHQQFRGVTRAVERLKSGKTRRQDGEADRRGGIVWHTQGSGKSLSMVFLVRKLRTDPTLRRLKVVVITDRKDLQAQLSATAELTGESVEKAGNTAQLKKLLGRDGPGLVFGTIQKYRDPDADDENETGETYARDESGLDSGRRDAAERGASASSSSPKKPTLSEPFEVLNTSEDILILVDEAHRTQAGDLHANMMRALPNAVRIGFTGTPIIMGDKKRTHDIFGEYIDRYTIKEAEQDGATVPILYEGRTAKGAIKDGASLDGLFEDLFRDHSKEELEAIKKKYATKGQIFEAPQLIQEKAQDILRHYVTHILPNGYKAQLVAYSRRAALRYFDALEAARAELLEEALALSHENKALDDTQLLTRPPRVKAAIQAWRYRKVLGELEFAVVFSSGNNDDATWARWSDRAAVESHIKRFKKPLPPLDGTVPKDPAKHDPLAFLIVKSMLLTGFDAPIEGVMYLDRSLREAELLQAIARVNRTGHGKTHGIVVDYFGVANHLKEALAAYSEEDIEGALQSLKDEIPLLRDRHLRVIDVLRGQGVDDLDDTEEAVQALADERVRAEFVVKLKEFNRGLDDVLPRPEGLEFVNDAKRLAYIHALARNRYKDTPELGRDIGNKVRKLIDDYVISLGIDPRIPPVQLTDAEFDEHLGRQVGDRAKASEMEHAVRSHVRKHLDEDPVKYGRLSERLEELLEQLDGQWAEQVEALKTLIQQLRDGARVEGEEIPEMPAHAEPFWRELVASSGRSVEELDEASAQRLLEATEELVGLIQQEIAIPDFWKPSHIPDQEALRQHLFTTLMIKRLVPFELASEVAQRLLDLARSNHDKLVNA</sequence>
<dbReference type="PROSITE" id="PS51192">
    <property type="entry name" value="HELICASE_ATP_BIND_1"/>
    <property type="match status" value="1"/>
</dbReference>
<evidence type="ECO:0000256" key="9">
    <source>
        <dbReference type="ARBA" id="ARBA00022840"/>
    </source>
</evidence>
<evidence type="ECO:0000256" key="6">
    <source>
        <dbReference type="ARBA" id="ARBA00022747"/>
    </source>
</evidence>
<keyword evidence="14" id="KW-1185">Reference proteome</keyword>
<dbReference type="SMART" id="SM00487">
    <property type="entry name" value="DEXDc"/>
    <property type="match status" value="1"/>
</dbReference>
<evidence type="ECO:0000256" key="3">
    <source>
        <dbReference type="ARBA" id="ARBA00012654"/>
    </source>
</evidence>
<keyword evidence="6" id="KW-0680">Restriction system</keyword>
<dbReference type="EC" id="3.1.21.3" evidence="3"/>
<keyword evidence="10" id="KW-0238">DNA-binding</keyword>
<keyword evidence="7 13" id="KW-0255">Endonuclease</keyword>
<feature type="region of interest" description="Disordered" evidence="11">
    <location>
        <begin position="405"/>
        <end position="458"/>
    </location>
</feature>
<evidence type="ECO:0000256" key="8">
    <source>
        <dbReference type="ARBA" id="ARBA00022801"/>
    </source>
</evidence>
<dbReference type="InterPro" id="IPR014001">
    <property type="entry name" value="Helicase_ATP-bd"/>
</dbReference>
<name>A0ABS9A6E1_9GAMM</name>
<organism evidence="13 14">
    <name type="scientific">Billgrantia ethanolica</name>
    <dbReference type="NCBI Taxonomy" id="2733486"/>
    <lineage>
        <taxon>Bacteria</taxon>
        <taxon>Pseudomonadati</taxon>
        <taxon>Pseudomonadota</taxon>
        <taxon>Gammaproteobacteria</taxon>
        <taxon>Oceanospirillales</taxon>
        <taxon>Halomonadaceae</taxon>
        <taxon>Billgrantia</taxon>
    </lineage>
</organism>
<dbReference type="Pfam" id="PF04313">
    <property type="entry name" value="HSDR_N"/>
    <property type="match status" value="1"/>
</dbReference>
<protein>
    <recommendedName>
        <fullName evidence="3">type I site-specific deoxyribonuclease</fullName>
        <ecNumber evidence="3">3.1.21.3</ecNumber>
    </recommendedName>
</protein>
<dbReference type="PANTHER" id="PTHR30195:SF15">
    <property type="entry name" value="TYPE I RESTRICTION ENZYME HINDI ENDONUCLEASE SUBUNIT"/>
    <property type="match status" value="1"/>
</dbReference>
<dbReference type="Pfam" id="PF18766">
    <property type="entry name" value="SWI2_SNF2"/>
    <property type="match status" value="1"/>
</dbReference>
<accession>A0ABS9A6E1</accession>
<keyword evidence="4" id="KW-0540">Nuclease</keyword>
<evidence type="ECO:0000256" key="11">
    <source>
        <dbReference type="SAM" id="MobiDB-lite"/>
    </source>
</evidence>
<comment type="catalytic activity">
    <reaction evidence="1">
        <text>Endonucleolytic cleavage of DNA to give random double-stranded fragments with terminal 5'-phosphates, ATP is simultaneously hydrolyzed.</text>
        <dbReference type="EC" id="3.1.21.3"/>
    </reaction>
</comment>
<dbReference type="GO" id="GO:0004519">
    <property type="term" value="F:endonuclease activity"/>
    <property type="evidence" value="ECO:0007669"/>
    <property type="project" value="UniProtKB-KW"/>
</dbReference>
<dbReference type="InterPro" id="IPR051268">
    <property type="entry name" value="Type-I_R_enzyme_R_subunit"/>
</dbReference>
<evidence type="ECO:0000313" key="14">
    <source>
        <dbReference type="Proteomes" id="UP001320168"/>
    </source>
</evidence>
<proteinExistence type="inferred from homology"/>
<evidence type="ECO:0000256" key="7">
    <source>
        <dbReference type="ARBA" id="ARBA00022759"/>
    </source>
</evidence>
<dbReference type="CDD" id="cd18800">
    <property type="entry name" value="SF2_C_EcoR124I-like"/>
    <property type="match status" value="1"/>
</dbReference>
<dbReference type="Gene3D" id="3.90.1570.50">
    <property type="match status" value="1"/>
</dbReference>
<dbReference type="EMBL" id="JABFTX010000003">
    <property type="protein sequence ID" value="MCE8004414.1"/>
    <property type="molecule type" value="Genomic_DNA"/>
</dbReference>
<evidence type="ECO:0000256" key="10">
    <source>
        <dbReference type="ARBA" id="ARBA00023125"/>
    </source>
</evidence>
<keyword evidence="9" id="KW-0067">ATP-binding</keyword>
<comment type="caution">
    <text evidence="13">The sequence shown here is derived from an EMBL/GenBank/DDBJ whole genome shotgun (WGS) entry which is preliminary data.</text>
</comment>